<feature type="compositionally biased region" description="Polar residues" evidence="1">
    <location>
        <begin position="1057"/>
        <end position="1077"/>
    </location>
</feature>
<accession>A0A9Q0KVN8</accession>
<keyword evidence="2" id="KW-0812">Transmembrane</keyword>
<feature type="region of interest" description="Disordered" evidence="1">
    <location>
        <begin position="1041"/>
        <end position="1077"/>
    </location>
</feature>
<feature type="transmembrane region" description="Helical" evidence="2">
    <location>
        <begin position="47"/>
        <end position="69"/>
    </location>
</feature>
<name>A0A9Q0KVN8_9MAGN</name>
<comment type="caution">
    <text evidence="3">The sequence shown here is derived from an EMBL/GenBank/DDBJ whole genome shotgun (WGS) entry which is preliminary data.</text>
</comment>
<dbReference type="OrthoDB" id="1908091at2759"/>
<evidence type="ECO:0000313" key="3">
    <source>
        <dbReference type="EMBL" id="KAJ4977692.1"/>
    </source>
</evidence>
<dbReference type="Proteomes" id="UP001141806">
    <property type="component" value="Unassembled WGS sequence"/>
</dbReference>
<dbReference type="PANTHER" id="PTHR33870">
    <property type="entry name" value="CARDIOMYOPATHY-ASSOCIATED PROTEIN"/>
    <property type="match status" value="1"/>
</dbReference>
<keyword evidence="2" id="KW-0472">Membrane</keyword>
<protein>
    <submittedName>
        <fullName evidence="3">Uncharacterized protein</fullName>
    </submittedName>
</protein>
<feature type="region of interest" description="Disordered" evidence="1">
    <location>
        <begin position="773"/>
        <end position="836"/>
    </location>
</feature>
<keyword evidence="4" id="KW-1185">Reference proteome</keyword>
<evidence type="ECO:0000256" key="2">
    <source>
        <dbReference type="SAM" id="Phobius"/>
    </source>
</evidence>
<keyword evidence="2" id="KW-1133">Transmembrane helix</keyword>
<sequence length="1077" mass="118398">MGFDAIRKDVILSIRNIFRWVGSYIFILGLVVFSFLLYRFLPSVFSFLLSSSPVVVCTFVLLQALFSFGHPNVRKDEKKEKEKEKDDNFAEILPPSLNKSSGFCLRHAETSVKGLHQHRDPGLSYPSTVSLDDSYTVSECSMESNDGSGEMEDEAGRLEDGVKPVEWTEEDEKNLMELGTSELERNQRLENLIEKRSARKLWRIVVEKDLLDFDNNELHQIPAITTKRNDPLLAASFNPNDVSGLPPIPSSAPSFLLSTRNPFDITSDPVEEKLNLKEDSFQEEFMAVQQKNVHFSRHGSFCLGPSFMGQPKRDILDINLAPFFVTQQITSQSVMGSGYPSSVADLGEQDLSQEGSLISDTGFVPESFEQESQASNEVVYSNFKDIEQEDNLGVEIAHETDSESTTADTGEAYVKPEVPRKYEGFSSSPSEEAGDDENEKIFHINKDEGLENLSCHIVEGTDSNQREEPHYDLNASSIDKKTIKESLCYEDKGVILTTTSSIASDLQVEISQAGSPSSLLDRTLSIEELSSGSEMSCDASSHLRDGGNESRSNKVTKSSEVETTRSGLSGDSDNQAPPHVVLETVVVQQVSPDSSLNSVAVEHVSINTTLSSSPPMDQVPSATSDPNRLLDEKEKAEAMACNYSDALSHEGLTYPFKVEVSSGNEVQYGTSSHPSGDENELRSNKITQSSELETTKVSFSGGSDDPAAPHALAEPLVIEQILSYSLPESMAVEKSPTDMFSSPNTSMDQVPLAISNPKIPVDEEKEKPVPLMEEPIVQPPPKGVHEQPQAKFLMEKPSLNGEENESRSNKTTQSSELETTEVGFSGVSDDPAAQHAVPEPVVVEQVFSYSLPESVAIEKAPTDMFSSPYPSMDQVPLLISNPNIPVDEEKEKPVPLMVEPIVRQPSKGGHEEPQTQFVTEKPSFHGEENESRSNKFTQSSELATTKAGFSGGSDDPAAPHVVPEPMVVEKVSSYSFLESVAVDQKAPTDMFSSPYASMDQVPLPISNPKIHVDEEKGKRMPLMEEPIVQPLPKGVHEDHQTQFLMEKPSLNGEEPQEQSTVSVNSTEETNIIPSRND</sequence>
<feature type="region of interest" description="Disordered" evidence="1">
    <location>
        <begin position="530"/>
        <end position="577"/>
    </location>
</feature>
<feature type="region of interest" description="Disordered" evidence="1">
    <location>
        <begin position="665"/>
        <end position="708"/>
    </location>
</feature>
<feature type="compositionally biased region" description="Polar residues" evidence="1">
    <location>
        <begin position="684"/>
        <end position="701"/>
    </location>
</feature>
<feature type="compositionally biased region" description="Polar residues" evidence="1">
    <location>
        <begin position="934"/>
        <end position="943"/>
    </location>
</feature>
<evidence type="ECO:0000313" key="4">
    <source>
        <dbReference type="Proteomes" id="UP001141806"/>
    </source>
</evidence>
<gene>
    <name evidence="3" type="ORF">NE237_008472</name>
</gene>
<evidence type="ECO:0000256" key="1">
    <source>
        <dbReference type="SAM" id="MobiDB-lite"/>
    </source>
</evidence>
<dbReference type="AlphaFoldDB" id="A0A9Q0KVN8"/>
<feature type="compositionally biased region" description="Polar residues" evidence="1">
    <location>
        <begin position="564"/>
        <end position="575"/>
    </location>
</feature>
<proteinExistence type="predicted"/>
<feature type="compositionally biased region" description="Basic and acidic residues" evidence="1">
    <location>
        <begin position="541"/>
        <end position="563"/>
    </location>
</feature>
<feature type="transmembrane region" description="Helical" evidence="2">
    <location>
        <begin position="21"/>
        <end position="41"/>
    </location>
</feature>
<reference evidence="3" key="1">
    <citation type="journal article" date="2023" name="Plant J.">
        <title>The genome of the king protea, Protea cynaroides.</title>
        <authorList>
            <person name="Chang J."/>
            <person name="Duong T.A."/>
            <person name="Schoeman C."/>
            <person name="Ma X."/>
            <person name="Roodt D."/>
            <person name="Barker N."/>
            <person name="Li Z."/>
            <person name="Van de Peer Y."/>
            <person name="Mizrachi E."/>
        </authorList>
    </citation>
    <scope>NUCLEOTIDE SEQUENCE</scope>
    <source>
        <tissue evidence="3">Young leaves</tissue>
    </source>
</reference>
<dbReference type="EMBL" id="JAMYWD010000002">
    <property type="protein sequence ID" value="KAJ4977692.1"/>
    <property type="molecule type" value="Genomic_DNA"/>
</dbReference>
<dbReference type="PANTHER" id="PTHR33870:SF32">
    <property type="match status" value="1"/>
</dbReference>
<organism evidence="3 4">
    <name type="scientific">Protea cynaroides</name>
    <dbReference type="NCBI Taxonomy" id="273540"/>
    <lineage>
        <taxon>Eukaryota</taxon>
        <taxon>Viridiplantae</taxon>
        <taxon>Streptophyta</taxon>
        <taxon>Embryophyta</taxon>
        <taxon>Tracheophyta</taxon>
        <taxon>Spermatophyta</taxon>
        <taxon>Magnoliopsida</taxon>
        <taxon>Proteales</taxon>
        <taxon>Proteaceae</taxon>
        <taxon>Protea</taxon>
    </lineage>
</organism>
<feature type="compositionally biased region" description="Basic and acidic residues" evidence="1">
    <location>
        <begin position="922"/>
        <end position="933"/>
    </location>
</feature>
<feature type="region of interest" description="Disordered" evidence="1">
    <location>
        <begin position="903"/>
        <end position="964"/>
    </location>
</feature>
<feature type="compositionally biased region" description="Polar residues" evidence="1">
    <location>
        <begin position="665"/>
        <end position="674"/>
    </location>
</feature>